<dbReference type="PANTHER" id="PTHR11207">
    <property type="entry name" value="RIBONUCLEASE III"/>
    <property type="match status" value="1"/>
</dbReference>
<accession>W8JEM0</accession>
<dbReference type="GO" id="GO:0006397">
    <property type="term" value="P:mRNA processing"/>
    <property type="evidence" value="ECO:0007669"/>
    <property type="project" value="UniProtKB-UniRule"/>
</dbReference>
<proteinExistence type="inferred from homology"/>
<evidence type="ECO:0000256" key="1">
    <source>
        <dbReference type="ARBA" id="ARBA00000109"/>
    </source>
</evidence>
<dbReference type="PROSITE" id="PS50142">
    <property type="entry name" value="RNASE_3_2"/>
    <property type="match status" value="1"/>
</dbReference>
<dbReference type="EMBL" id="CP006571">
    <property type="protein sequence ID" value="AHK63021.1"/>
    <property type="molecule type" value="Genomic_DNA"/>
</dbReference>
<dbReference type="PANTHER" id="PTHR11207:SF0">
    <property type="entry name" value="RIBONUCLEASE 3"/>
    <property type="match status" value="1"/>
</dbReference>
<feature type="active site" evidence="10">
    <location>
        <position position="131"/>
    </location>
</feature>
<dbReference type="HOGENOM" id="CLU_000907_1_3_0"/>
<comment type="subunit">
    <text evidence="10">Homodimer.</text>
</comment>
<gene>
    <name evidence="10 13" type="primary">rnc</name>
    <name evidence="13" type="ORF">M832_01520</name>
</gene>
<organism evidence="13 14">
    <name type="scientific">Chlamydia avium 10DC88</name>
    <dbReference type="NCBI Taxonomy" id="1229831"/>
    <lineage>
        <taxon>Bacteria</taxon>
        <taxon>Pseudomonadati</taxon>
        <taxon>Chlamydiota</taxon>
        <taxon>Chlamydiia</taxon>
        <taxon>Chlamydiales</taxon>
        <taxon>Chlamydiaceae</taxon>
        <taxon>Chlamydia/Chlamydophila group</taxon>
        <taxon>Chlamydia</taxon>
    </lineage>
</organism>
<comment type="cofactor">
    <cofactor evidence="10">
        <name>Mg(2+)</name>
        <dbReference type="ChEBI" id="CHEBI:18420"/>
    </cofactor>
</comment>
<keyword evidence="10" id="KW-0479">Metal-binding</keyword>
<comment type="similarity">
    <text evidence="2">Belongs to the ribonuclease III family.</text>
</comment>
<feature type="binding site" evidence="10">
    <location>
        <position position="55"/>
    </location>
    <ligand>
        <name>Mg(2+)</name>
        <dbReference type="ChEBI" id="CHEBI:18420"/>
    </ligand>
</feature>
<feature type="binding site" evidence="10">
    <location>
        <position position="131"/>
    </location>
    <ligand>
        <name>Mg(2+)</name>
        <dbReference type="ChEBI" id="CHEBI:18420"/>
    </ligand>
</feature>
<dbReference type="Gene3D" id="3.30.160.20">
    <property type="match status" value="1"/>
</dbReference>
<keyword evidence="3 10" id="KW-0963">Cytoplasm</keyword>
<keyword evidence="4 10" id="KW-0698">rRNA processing</keyword>
<dbReference type="SUPFAM" id="SSF54768">
    <property type="entry name" value="dsRNA-binding domain-like"/>
    <property type="match status" value="1"/>
</dbReference>
<evidence type="ECO:0000256" key="7">
    <source>
        <dbReference type="ARBA" id="ARBA00022759"/>
    </source>
</evidence>
<dbReference type="Gene3D" id="1.10.1520.10">
    <property type="entry name" value="Ribonuclease III domain"/>
    <property type="match status" value="1"/>
</dbReference>
<dbReference type="GO" id="GO:0046872">
    <property type="term" value="F:metal ion binding"/>
    <property type="evidence" value="ECO:0007669"/>
    <property type="project" value="UniProtKB-KW"/>
</dbReference>
<name>W8JEM0_9CHLA</name>
<sequence length="241" mass="27050">MRLWLNPMNLPIDIKQIESKLRFTFTQPKLLITALTHPSYRNESPETIEDSERLEFLGDAVLCLIVTEHLFLLFPSLDEGTLSTVRSALINSHSCCQYTDALGLGDHLLIGKGERIQNTRGRTSTHANLFEAILGAVYLDGGLGPARKIVVPLLPEKKDILPLMLGNPKNRLQQLTQKHLRTLPLYQCSSSQDPPGYHAYVIVNNEVWGEGFALSKKEAEKLAAQQALETHEHKNKNTMDM</sequence>
<evidence type="ECO:0000313" key="13">
    <source>
        <dbReference type="EMBL" id="AHK63021.1"/>
    </source>
</evidence>
<dbReference type="InterPro" id="IPR000999">
    <property type="entry name" value="RNase_III_dom"/>
</dbReference>
<keyword evidence="6 10" id="KW-0540">Nuclease</keyword>
<dbReference type="GO" id="GO:0004525">
    <property type="term" value="F:ribonuclease III activity"/>
    <property type="evidence" value="ECO:0007669"/>
    <property type="project" value="UniProtKB-UniRule"/>
</dbReference>
<comment type="catalytic activity">
    <reaction evidence="1 10">
        <text>Endonucleolytic cleavage to 5'-phosphomonoester.</text>
        <dbReference type="EC" id="3.1.26.3"/>
    </reaction>
</comment>
<keyword evidence="8 10" id="KW-0378">Hydrolase</keyword>
<dbReference type="KEGG" id="cav:M832_01520"/>
<evidence type="ECO:0000256" key="2">
    <source>
        <dbReference type="ARBA" id="ARBA00010183"/>
    </source>
</evidence>
<evidence type="ECO:0000256" key="5">
    <source>
        <dbReference type="ARBA" id="ARBA00022664"/>
    </source>
</evidence>
<feature type="binding site" evidence="10">
    <location>
        <position position="128"/>
    </location>
    <ligand>
        <name>Mg(2+)</name>
        <dbReference type="ChEBI" id="CHEBI:18420"/>
    </ligand>
</feature>
<dbReference type="GO" id="GO:0008033">
    <property type="term" value="P:tRNA processing"/>
    <property type="evidence" value="ECO:0007669"/>
    <property type="project" value="UniProtKB-KW"/>
</dbReference>
<keyword evidence="10" id="KW-0460">Magnesium</keyword>
<dbReference type="GO" id="GO:0003725">
    <property type="term" value="F:double-stranded RNA binding"/>
    <property type="evidence" value="ECO:0007669"/>
    <property type="project" value="TreeGrafter"/>
</dbReference>
<dbReference type="EC" id="3.1.26.3" evidence="10"/>
<protein>
    <recommendedName>
        <fullName evidence="10">Ribonuclease 3</fullName>
        <ecNumber evidence="10">3.1.26.3</ecNumber>
    </recommendedName>
    <alternativeName>
        <fullName evidence="10">Ribonuclease III</fullName>
        <shortName evidence="10">RNase III</shortName>
    </alternativeName>
</protein>
<dbReference type="GO" id="GO:0019843">
    <property type="term" value="F:rRNA binding"/>
    <property type="evidence" value="ECO:0007669"/>
    <property type="project" value="UniProtKB-KW"/>
</dbReference>
<dbReference type="Pfam" id="PF14622">
    <property type="entry name" value="Ribonucleas_3_3"/>
    <property type="match status" value="1"/>
</dbReference>
<evidence type="ECO:0000256" key="4">
    <source>
        <dbReference type="ARBA" id="ARBA00022552"/>
    </source>
</evidence>
<evidence type="ECO:0000256" key="3">
    <source>
        <dbReference type="ARBA" id="ARBA00022490"/>
    </source>
</evidence>
<dbReference type="eggNOG" id="COG0571">
    <property type="taxonomic scope" value="Bacteria"/>
</dbReference>
<dbReference type="SUPFAM" id="SSF69065">
    <property type="entry name" value="RNase III domain-like"/>
    <property type="match status" value="1"/>
</dbReference>
<dbReference type="PATRIC" id="fig|1229831.3.peg.155"/>
<dbReference type="InterPro" id="IPR014720">
    <property type="entry name" value="dsRBD_dom"/>
</dbReference>
<comment type="function">
    <text evidence="10">Digests double-stranded RNA. Involved in the processing of primary rRNA transcript to yield the immediate precursors to the large and small rRNAs (23S and 16S). Processes some mRNAs, and tRNAs when they are encoded in the rRNA operon. Processes pre-crRNA and tracrRNA of type II CRISPR loci if present in the organism.</text>
</comment>
<comment type="subcellular location">
    <subcellularLocation>
        <location evidence="10">Cytoplasm</location>
    </subcellularLocation>
</comment>
<keyword evidence="5 10" id="KW-0507">mRNA processing</keyword>
<reference evidence="13 14" key="1">
    <citation type="journal article" date="2014" name="Syst. Appl. Microbiol.">
        <title>Evidence for the existence of two new members of the family Chlamydiaceae and proposal of Chlamydia avium sp. nov. and Chlamydia gallinacea sp. nov.</title>
        <authorList>
            <person name="Sachse K."/>
            <person name="Laroucau K."/>
            <person name="Riege K."/>
            <person name="Wehner S."/>
            <person name="Dilcher M."/>
            <person name="Creasy H.H."/>
            <person name="Weidmann M."/>
            <person name="Myers G."/>
            <person name="Vorimore F."/>
            <person name="Vicari N."/>
            <person name="Magnino S."/>
            <person name="Liebler-Tenorio E."/>
            <person name="Ruettger A."/>
            <person name="Bavoil P.M."/>
            <person name="Hufert F.T."/>
            <person name="Rossello-Mora R."/>
            <person name="Marz M."/>
        </authorList>
    </citation>
    <scope>NUCLEOTIDE SEQUENCE [LARGE SCALE GENOMIC DNA]</scope>
    <source>
        <strain evidence="13 14">10DC88</strain>
    </source>
</reference>
<keyword evidence="9 10" id="KW-0694">RNA-binding</keyword>
<feature type="domain" description="DRBM" evidence="11">
    <location>
        <begin position="167"/>
        <end position="233"/>
    </location>
</feature>
<dbReference type="CDD" id="cd00593">
    <property type="entry name" value="RIBOc"/>
    <property type="match status" value="1"/>
</dbReference>
<evidence type="ECO:0000256" key="8">
    <source>
        <dbReference type="ARBA" id="ARBA00022801"/>
    </source>
</evidence>
<dbReference type="HAMAP" id="MF_00104">
    <property type="entry name" value="RNase_III"/>
    <property type="match status" value="1"/>
</dbReference>
<dbReference type="CDD" id="cd10845">
    <property type="entry name" value="DSRM_RNAse_III_family"/>
    <property type="match status" value="1"/>
</dbReference>
<keyword evidence="10" id="KW-0819">tRNA processing</keyword>
<evidence type="ECO:0000259" key="12">
    <source>
        <dbReference type="PROSITE" id="PS50142"/>
    </source>
</evidence>
<dbReference type="GO" id="GO:0010468">
    <property type="term" value="P:regulation of gene expression"/>
    <property type="evidence" value="ECO:0007669"/>
    <property type="project" value="TreeGrafter"/>
</dbReference>
<evidence type="ECO:0000256" key="6">
    <source>
        <dbReference type="ARBA" id="ARBA00022722"/>
    </source>
</evidence>
<evidence type="ECO:0000256" key="10">
    <source>
        <dbReference type="HAMAP-Rule" id="MF_00104"/>
    </source>
</evidence>
<keyword evidence="7 10" id="KW-0255">Endonuclease</keyword>
<dbReference type="Proteomes" id="UP000019433">
    <property type="component" value="Chromosome"/>
</dbReference>
<dbReference type="PROSITE" id="PS50137">
    <property type="entry name" value="DS_RBD"/>
    <property type="match status" value="1"/>
</dbReference>
<dbReference type="GO" id="GO:0006364">
    <property type="term" value="P:rRNA processing"/>
    <property type="evidence" value="ECO:0007669"/>
    <property type="project" value="UniProtKB-UniRule"/>
</dbReference>
<dbReference type="SMART" id="SM00358">
    <property type="entry name" value="DSRM"/>
    <property type="match status" value="1"/>
</dbReference>
<dbReference type="GO" id="GO:0005737">
    <property type="term" value="C:cytoplasm"/>
    <property type="evidence" value="ECO:0007669"/>
    <property type="project" value="UniProtKB-SubCell"/>
</dbReference>
<evidence type="ECO:0000259" key="11">
    <source>
        <dbReference type="PROSITE" id="PS50137"/>
    </source>
</evidence>
<dbReference type="STRING" id="1229831.M832_01520"/>
<dbReference type="PROSITE" id="PS00517">
    <property type="entry name" value="RNASE_3_1"/>
    <property type="match status" value="1"/>
</dbReference>
<evidence type="ECO:0000313" key="14">
    <source>
        <dbReference type="Proteomes" id="UP000019433"/>
    </source>
</evidence>
<dbReference type="FunFam" id="1.10.1520.10:FF:000001">
    <property type="entry name" value="Ribonuclease 3"/>
    <property type="match status" value="1"/>
</dbReference>
<dbReference type="InterPro" id="IPR036389">
    <property type="entry name" value="RNase_III_sf"/>
</dbReference>
<dbReference type="InterPro" id="IPR011907">
    <property type="entry name" value="RNase_III"/>
</dbReference>
<dbReference type="Pfam" id="PF00035">
    <property type="entry name" value="dsrm"/>
    <property type="match status" value="1"/>
</dbReference>
<dbReference type="NCBIfam" id="TIGR02191">
    <property type="entry name" value="RNaseIII"/>
    <property type="match status" value="1"/>
</dbReference>
<dbReference type="SMART" id="SM00535">
    <property type="entry name" value="RIBOc"/>
    <property type="match status" value="1"/>
</dbReference>
<feature type="active site" evidence="10">
    <location>
        <position position="59"/>
    </location>
</feature>
<keyword evidence="10" id="KW-0699">rRNA-binding</keyword>
<dbReference type="AlphaFoldDB" id="W8JEM0"/>
<evidence type="ECO:0000256" key="9">
    <source>
        <dbReference type="ARBA" id="ARBA00022884"/>
    </source>
</evidence>
<feature type="domain" description="RNase III" evidence="12">
    <location>
        <begin position="14"/>
        <end position="142"/>
    </location>
</feature>